<organism evidence="2">
    <name type="scientific">Kitasatospora camelliae</name>
    <dbReference type="NCBI Taxonomy" id="3156397"/>
    <lineage>
        <taxon>Bacteria</taxon>
        <taxon>Bacillati</taxon>
        <taxon>Actinomycetota</taxon>
        <taxon>Actinomycetes</taxon>
        <taxon>Kitasatosporales</taxon>
        <taxon>Streptomycetaceae</taxon>
        <taxon>Kitasatospora</taxon>
    </lineage>
</organism>
<gene>
    <name evidence="2" type="ORF">ABWK59_27405</name>
</gene>
<dbReference type="RefSeq" id="WP_354643309.1">
    <property type="nucleotide sequence ID" value="NZ_CP159872.1"/>
</dbReference>
<dbReference type="KEGG" id="kcm:ABWK59_27405"/>
<sequence>MTRIRPRTGSLLRPLLAALLLPVLLPVQLGMPFFHHRMGRVRAARAAGDRGAISIELALAVIVLVAIAGGVLAAVTALASKAKNKVPTDLPTAAQ</sequence>
<keyword evidence="1" id="KW-0472">Membrane</keyword>
<feature type="transmembrane region" description="Helical" evidence="1">
    <location>
        <begin position="53"/>
        <end position="75"/>
    </location>
</feature>
<evidence type="ECO:0008006" key="3">
    <source>
        <dbReference type="Google" id="ProtNLM"/>
    </source>
</evidence>
<keyword evidence="1" id="KW-0812">Transmembrane</keyword>
<dbReference type="EMBL" id="CP159872">
    <property type="protein sequence ID" value="XCM82377.1"/>
    <property type="molecule type" value="Genomic_DNA"/>
</dbReference>
<name>A0AAU8K4U8_9ACTN</name>
<evidence type="ECO:0000313" key="2">
    <source>
        <dbReference type="EMBL" id="XCM82377.1"/>
    </source>
</evidence>
<protein>
    <recommendedName>
        <fullName evidence="3">TadE-like protein</fullName>
    </recommendedName>
</protein>
<evidence type="ECO:0000256" key="1">
    <source>
        <dbReference type="SAM" id="Phobius"/>
    </source>
</evidence>
<accession>A0AAU8K4U8</accession>
<reference evidence="2" key="1">
    <citation type="submission" date="2024-06" db="EMBL/GenBank/DDBJ databases">
        <title>The genome sequences of Kitasatospora sp. strain HUAS MG31.</title>
        <authorList>
            <person name="Mo P."/>
        </authorList>
    </citation>
    <scope>NUCLEOTIDE SEQUENCE</scope>
    <source>
        <strain evidence="2">HUAS MG31</strain>
    </source>
</reference>
<proteinExistence type="predicted"/>
<dbReference type="AlphaFoldDB" id="A0AAU8K4U8"/>
<keyword evidence="1" id="KW-1133">Transmembrane helix</keyword>